<keyword evidence="2 7" id="KW-0028">Amino-acid biosynthesis</keyword>
<dbReference type="PANTHER" id="PTHR11063">
    <property type="entry name" value="GLUTAMATE SEMIALDEHYDE DEHYDROGENASE"/>
    <property type="match status" value="1"/>
</dbReference>
<keyword evidence="3 7" id="KW-0641">Proline biosynthesis</keyword>
<dbReference type="RefSeq" id="WP_303281939.1">
    <property type="nucleotide sequence ID" value="NZ_BAABCZ010000005.1"/>
</dbReference>
<comment type="subcellular location">
    <subcellularLocation>
        <location evidence="7">Cytoplasm</location>
    </subcellularLocation>
</comment>
<dbReference type="PANTHER" id="PTHR11063:SF8">
    <property type="entry name" value="DELTA-1-PYRROLINE-5-CARBOXYLATE SYNTHASE"/>
    <property type="match status" value="1"/>
</dbReference>
<keyword evidence="7" id="KW-0963">Cytoplasm</keyword>
<evidence type="ECO:0000313" key="9">
    <source>
        <dbReference type="EMBL" id="MDO5987390.1"/>
    </source>
</evidence>
<dbReference type="GO" id="GO:0004350">
    <property type="term" value="F:glutamate-5-semialdehyde dehydrogenase activity"/>
    <property type="evidence" value="ECO:0007669"/>
    <property type="project" value="UniProtKB-EC"/>
</dbReference>
<dbReference type="InterPro" id="IPR016163">
    <property type="entry name" value="Ald_DH_C"/>
</dbReference>
<dbReference type="Pfam" id="PF00171">
    <property type="entry name" value="Aldedh"/>
    <property type="match status" value="1"/>
</dbReference>
<comment type="pathway">
    <text evidence="1 7">Amino-acid biosynthesis; L-proline biosynthesis; L-glutamate 5-semialdehyde from L-glutamate: step 2/2.</text>
</comment>
<dbReference type="HAMAP" id="MF_00412">
    <property type="entry name" value="ProA"/>
    <property type="match status" value="1"/>
</dbReference>
<dbReference type="InterPro" id="IPR016162">
    <property type="entry name" value="Ald_DH_N"/>
</dbReference>
<reference evidence="9" key="1">
    <citation type="submission" date="2023-07" db="EMBL/GenBank/DDBJ databases">
        <title>Two novel species in the genus Flavivirga.</title>
        <authorList>
            <person name="Kwon K."/>
        </authorList>
    </citation>
    <scope>NUCLEOTIDE SEQUENCE</scope>
    <source>
        <strain evidence="9">KACC 14157</strain>
    </source>
</reference>
<dbReference type="InterPro" id="IPR000965">
    <property type="entry name" value="GPR_dom"/>
</dbReference>
<dbReference type="EMBL" id="JAUOEM010000002">
    <property type="protein sequence ID" value="MDO5987390.1"/>
    <property type="molecule type" value="Genomic_DNA"/>
</dbReference>
<dbReference type="Gene3D" id="3.40.605.10">
    <property type="entry name" value="Aldehyde Dehydrogenase, Chain A, domain 1"/>
    <property type="match status" value="1"/>
</dbReference>
<keyword evidence="5 7" id="KW-0560">Oxidoreductase</keyword>
<organism evidence="9 10">
    <name type="scientific">Flavivirga amylovorans</name>
    <dbReference type="NCBI Taxonomy" id="870486"/>
    <lineage>
        <taxon>Bacteria</taxon>
        <taxon>Pseudomonadati</taxon>
        <taxon>Bacteroidota</taxon>
        <taxon>Flavobacteriia</taxon>
        <taxon>Flavobacteriales</taxon>
        <taxon>Flavobacteriaceae</taxon>
        <taxon>Flavivirga</taxon>
    </lineage>
</organism>
<gene>
    <name evidence="7" type="primary">proA</name>
    <name evidence="9" type="ORF">Q4Q39_08285</name>
</gene>
<dbReference type="NCBIfam" id="TIGR00407">
    <property type="entry name" value="proA"/>
    <property type="match status" value="1"/>
</dbReference>
<name>A0ABT8X0C5_9FLAO</name>
<feature type="domain" description="Aldehyde dehydrogenase" evidence="8">
    <location>
        <begin position="5"/>
        <end position="266"/>
    </location>
</feature>
<proteinExistence type="inferred from homology"/>
<keyword evidence="4 7" id="KW-0521">NADP</keyword>
<evidence type="ECO:0000256" key="7">
    <source>
        <dbReference type="HAMAP-Rule" id="MF_00412"/>
    </source>
</evidence>
<dbReference type="NCBIfam" id="NF001221">
    <property type="entry name" value="PRK00197.1"/>
    <property type="match status" value="1"/>
</dbReference>
<comment type="function">
    <text evidence="7">Catalyzes the NADPH-dependent reduction of L-glutamate 5-phosphate into L-glutamate 5-semialdehyde and phosphate. The product spontaneously undergoes cyclization to form 1-pyrroline-5-carboxylate.</text>
</comment>
<evidence type="ECO:0000313" key="10">
    <source>
        <dbReference type="Proteomes" id="UP001176891"/>
    </source>
</evidence>
<dbReference type="InterPro" id="IPR016161">
    <property type="entry name" value="Ald_DH/histidinol_DH"/>
</dbReference>
<dbReference type="Gene3D" id="3.40.309.10">
    <property type="entry name" value="Aldehyde Dehydrogenase, Chain A, domain 2"/>
    <property type="match status" value="1"/>
</dbReference>
<accession>A0ABT8X0C5</accession>
<evidence type="ECO:0000256" key="3">
    <source>
        <dbReference type="ARBA" id="ARBA00022650"/>
    </source>
</evidence>
<evidence type="ECO:0000256" key="4">
    <source>
        <dbReference type="ARBA" id="ARBA00022857"/>
    </source>
</evidence>
<evidence type="ECO:0000259" key="8">
    <source>
        <dbReference type="Pfam" id="PF00171"/>
    </source>
</evidence>
<comment type="similarity">
    <text evidence="7">Belongs to the gamma-glutamyl phosphate reductase family.</text>
</comment>
<evidence type="ECO:0000256" key="6">
    <source>
        <dbReference type="ARBA" id="ARBA00049024"/>
    </source>
</evidence>
<dbReference type="PIRSF" id="PIRSF000151">
    <property type="entry name" value="GPR"/>
    <property type="match status" value="1"/>
</dbReference>
<evidence type="ECO:0000256" key="1">
    <source>
        <dbReference type="ARBA" id="ARBA00004985"/>
    </source>
</evidence>
<dbReference type="SUPFAM" id="SSF53720">
    <property type="entry name" value="ALDH-like"/>
    <property type="match status" value="1"/>
</dbReference>
<dbReference type="InterPro" id="IPR015590">
    <property type="entry name" value="Aldehyde_DH_dom"/>
</dbReference>
<evidence type="ECO:0000256" key="5">
    <source>
        <dbReference type="ARBA" id="ARBA00023002"/>
    </source>
</evidence>
<comment type="caution">
    <text evidence="9">The sequence shown here is derived from an EMBL/GenBank/DDBJ whole genome shotgun (WGS) entry which is preliminary data.</text>
</comment>
<sequence length="397" mass="44038">MNTLLSIEKRNAVLLKMAVLLEQERNAIITINKTDLEAYDGDDISMYDRLKVDDAKVDEMIASVTHLASQEDPVGVERFSFKHDNGMQVYNKTASFGTVLIIYESRPDVTVEAAGIAFKSGNKILLKGGKESLKSNLKIVALWHEALKANEASTDWVEYLQFNRTETQAFLEKPTQKVDLIVPRGGERLIAFVKQHATCPVIISGRGNNFVYVHKEANLNIAIDVIINGKSKISACNAVDKVLIDKNLPNKEAFIKDLISKLKASNIQILGDKATCQFDEIEAFESDDIWYEEFLDYKIVVGEITSNADTIAMINKYSGGHSSVIVTTNETEAKLFMENVDTAAVYHNASSRFTDGGQLGLGGELAISTDKLHQRGPIGLQHLVTNKWYVHGNGQIR</sequence>
<keyword evidence="10" id="KW-1185">Reference proteome</keyword>
<comment type="catalytic activity">
    <reaction evidence="6 7">
        <text>L-glutamate 5-semialdehyde + phosphate + NADP(+) = L-glutamyl 5-phosphate + NADPH + H(+)</text>
        <dbReference type="Rhea" id="RHEA:19541"/>
        <dbReference type="ChEBI" id="CHEBI:15378"/>
        <dbReference type="ChEBI" id="CHEBI:43474"/>
        <dbReference type="ChEBI" id="CHEBI:57783"/>
        <dbReference type="ChEBI" id="CHEBI:58066"/>
        <dbReference type="ChEBI" id="CHEBI:58274"/>
        <dbReference type="ChEBI" id="CHEBI:58349"/>
        <dbReference type="EC" id="1.2.1.41"/>
    </reaction>
</comment>
<dbReference type="Proteomes" id="UP001176891">
    <property type="component" value="Unassembled WGS sequence"/>
</dbReference>
<dbReference type="EC" id="1.2.1.41" evidence="7"/>
<dbReference type="InterPro" id="IPR012134">
    <property type="entry name" value="Glu-5-SA_DH"/>
</dbReference>
<protein>
    <recommendedName>
        <fullName evidence="7">Gamma-glutamyl phosphate reductase</fullName>
        <shortName evidence="7">GPR</shortName>
        <ecNumber evidence="7">1.2.1.41</ecNumber>
    </recommendedName>
    <alternativeName>
        <fullName evidence="7">Glutamate-5-semialdehyde dehydrogenase</fullName>
    </alternativeName>
    <alternativeName>
        <fullName evidence="7">Glutamyl-gamma-semialdehyde dehydrogenase</fullName>
        <shortName evidence="7">GSA dehydrogenase</shortName>
    </alternativeName>
</protein>
<evidence type="ECO:0000256" key="2">
    <source>
        <dbReference type="ARBA" id="ARBA00022605"/>
    </source>
</evidence>